<gene>
    <name evidence="2" type="primary">mecA</name>
    <name evidence="3" type="ORF">BW732_08595</name>
</gene>
<dbReference type="EMBL" id="CP019609">
    <property type="protein sequence ID" value="AQP54276.1"/>
    <property type="molecule type" value="Genomic_DNA"/>
</dbReference>
<comment type="function">
    <text evidence="2">Enables the recognition and targeting of unfolded and aggregated proteins to the ClpC protease or to other proteins involved in proteolysis.</text>
</comment>
<dbReference type="PANTHER" id="PTHR39161">
    <property type="entry name" value="ADAPTER PROTEIN MECA"/>
    <property type="match status" value="1"/>
</dbReference>
<evidence type="ECO:0000256" key="2">
    <source>
        <dbReference type="HAMAP-Rule" id="MF_01124"/>
    </source>
</evidence>
<organism evidence="3 4">
    <name type="scientific">Vagococcus penaei</name>
    <dbReference type="NCBI Taxonomy" id="633807"/>
    <lineage>
        <taxon>Bacteria</taxon>
        <taxon>Bacillati</taxon>
        <taxon>Bacillota</taxon>
        <taxon>Bacilli</taxon>
        <taxon>Lactobacillales</taxon>
        <taxon>Enterococcaceae</taxon>
        <taxon>Vagococcus</taxon>
    </lineage>
</organism>
<dbReference type="PANTHER" id="PTHR39161:SF1">
    <property type="entry name" value="ADAPTER PROTEIN MECA 1"/>
    <property type="match status" value="1"/>
</dbReference>
<dbReference type="RefSeq" id="WP_077276354.1">
    <property type="nucleotide sequence ID" value="NZ_CP019609.1"/>
</dbReference>
<dbReference type="GO" id="GO:0030674">
    <property type="term" value="F:protein-macromolecule adaptor activity"/>
    <property type="evidence" value="ECO:0007669"/>
    <property type="project" value="UniProtKB-UniRule"/>
</dbReference>
<protein>
    <recommendedName>
        <fullName evidence="2">Adapter protein MecA</fullName>
    </recommendedName>
</protein>
<dbReference type="KEGG" id="vpi:BW732_08595"/>
<dbReference type="InterPro" id="IPR008681">
    <property type="entry name" value="Neg-reg_MecA"/>
</dbReference>
<dbReference type="PIRSF" id="PIRSF029008">
    <property type="entry name" value="MecA"/>
    <property type="match status" value="1"/>
</dbReference>
<dbReference type="OrthoDB" id="2360201at2"/>
<comment type="domain">
    <text evidence="2">The N-terminal domain probably binds unfolded/aggregated proteins; the C-terminal domain interacts with ClpC.</text>
</comment>
<dbReference type="HAMAP" id="MF_01124">
    <property type="entry name" value="MecA"/>
    <property type="match status" value="1"/>
</dbReference>
<keyword evidence="4" id="KW-1185">Reference proteome</keyword>
<dbReference type="AlphaFoldDB" id="A0A1Q2D772"/>
<dbReference type="STRING" id="633807.BW732_08595"/>
<evidence type="ECO:0000313" key="4">
    <source>
        <dbReference type="Proteomes" id="UP000188246"/>
    </source>
</evidence>
<name>A0A1Q2D772_9ENTE</name>
<accession>A0A1Q2D772</accession>
<reference evidence="3 4" key="1">
    <citation type="journal article" date="2010" name="Int. J. Syst. Evol. Microbiol.">
        <title>Vagococcus penaei sp. nov., isolated from spoilage microbiota of cooked shrimp (Penaeus vannamei).</title>
        <authorList>
            <person name="Jaffres E."/>
            <person name="Prevost H."/>
            <person name="Rossero A."/>
            <person name="Joffraud J.J."/>
            <person name="Dousset X."/>
        </authorList>
    </citation>
    <scope>NUCLEOTIDE SEQUENCE [LARGE SCALE GENOMIC DNA]</scope>
    <source>
        <strain evidence="3 4">CD276</strain>
    </source>
</reference>
<comment type="subunit">
    <text evidence="2">Homodimer.</text>
</comment>
<dbReference type="Pfam" id="PF05389">
    <property type="entry name" value="MecA"/>
    <property type="match status" value="1"/>
</dbReference>
<dbReference type="Gene3D" id="3.30.70.1950">
    <property type="match status" value="1"/>
</dbReference>
<proteinExistence type="inferred from homology"/>
<evidence type="ECO:0000256" key="1">
    <source>
        <dbReference type="ARBA" id="ARBA00005397"/>
    </source>
</evidence>
<comment type="similarity">
    <text evidence="1 2">Belongs to the MecA family.</text>
</comment>
<sequence>MEMERINENTIRVSIGSEDLEARGITFLDLLGNQKQIEGFFYSILEEVDVDEQFHETDAVTFQVLPNRDGLELFISKATNNLSDSQNDVDFNNESIKRALQDKLPRNVMNGNFDLEERDPQDQSAAFQPFLTEYDDEDSEDIFSIKFVLPDFEALIELAKHSRVTNAITNVYAYNDCYYLQVIYDTYNFREDLLLNQAAHMYEFATSTVVTDDILEEYGTLVFSENALEQINHYFN</sequence>
<dbReference type="Proteomes" id="UP000188246">
    <property type="component" value="Chromosome"/>
</dbReference>
<evidence type="ECO:0000313" key="3">
    <source>
        <dbReference type="EMBL" id="AQP54276.1"/>
    </source>
</evidence>
<dbReference type="InterPro" id="IPR038471">
    <property type="entry name" value="MecA_C_sf"/>
</dbReference>